<organism evidence="7 8">
    <name type="scientific">Laodelphax striatellus</name>
    <name type="common">Small brown planthopper</name>
    <name type="synonym">Delphax striatella</name>
    <dbReference type="NCBI Taxonomy" id="195883"/>
    <lineage>
        <taxon>Eukaryota</taxon>
        <taxon>Metazoa</taxon>
        <taxon>Ecdysozoa</taxon>
        <taxon>Arthropoda</taxon>
        <taxon>Hexapoda</taxon>
        <taxon>Insecta</taxon>
        <taxon>Pterygota</taxon>
        <taxon>Neoptera</taxon>
        <taxon>Paraneoptera</taxon>
        <taxon>Hemiptera</taxon>
        <taxon>Auchenorrhyncha</taxon>
        <taxon>Fulgoroidea</taxon>
        <taxon>Delphacidae</taxon>
        <taxon>Criomorphinae</taxon>
        <taxon>Laodelphax</taxon>
    </lineage>
</organism>
<dbReference type="Proteomes" id="UP000291343">
    <property type="component" value="Unassembled WGS sequence"/>
</dbReference>
<keyword evidence="8" id="KW-1185">Reference proteome</keyword>
<dbReference type="PANTHER" id="PTHR10237">
    <property type="entry name" value="DEFORMED EPIDERMAL AUTOREGULATORY FACTOR 1 HOMOLOG SUPPRESSIN"/>
    <property type="match status" value="1"/>
</dbReference>
<evidence type="ECO:0000313" key="8">
    <source>
        <dbReference type="Proteomes" id="UP000291343"/>
    </source>
</evidence>
<dbReference type="STRING" id="195883.A0A482XR09"/>
<evidence type="ECO:0000256" key="3">
    <source>
        <dbReference type="ARBA" id="ARBA00022833"/>
    </source>
</evidence>
<feature type="compositionally biased region" description="Low complexity" evidence="5">
    <location>
        <begin position="70"/>
        <end position="79"/>
    </location>
</feature>
<keyword evidence="1" id="KW-0479">Metal-binding</keyword>
<dbReference type="PROSITE" id="PS50865">
    <property type="entry name" value="ZF_MYND_2"/>
    <property type="match status" value="1"/>
</dbReference>
<feature type="domain" description="MYND-type" evidence="6">
    <location>
        <begin position="233"/>
        <end position="270"/>
    </location>
</feature>
<dbReference type="Gene3D" id="6.10.140.2220">
    <property type="match status" value="1"/>
</dbReference>
<accession>A0A482XR09</accession>
<dbReference type="SUPFAM" id="SSF144232">
    <property type="entry name" value="HIT/MYND zinc finger-like"/>
    <property type="match status" value="1"/>
</dbReference>
<evidence type="ECO:0000313" key="7">
    <source>
        <dbReference type="EMBL" id="RZF48463.1"/>
    </source>
</evidence>
<dbReference type="GO" id="GO:0000981">
    <property type="term" value="F:DNA-binding transcription factor activity, RNA polymerase II-specific"/>
    <property type="evidence" value="ECO:0007669"/>
    <property type="project" value="TreeGrafter"/>
</dbReference>
<evidence type="ECO:0000256" key="5">
    <source>
        <dbReference type="SAM" id="MobiDB-lite"/>
    </source>
</evidence>
<dbReference type="SMR" id="A0A482XR09"/>
<dbReference type="AlphaFoldDB" id="A0A482XR09"/>
<dbReference type="PANTHER" id="PTHR10237:SF15">
    <property type="entry name" value="LD37257P"/>
    <property type="match status" value="1"/>
</dbReference>
<keyword evidence="2 4" id="KW-0863">Zinc-finger</keyword>
<sequence>MQSETTTSTTLPAPGLNFKDVLVQFAKMSQPPAAVTSLMPSGGVKTPHPPPPPPYPEVTLHPVPAPSPPTSSHSSSLLHGILTKSSSGAGGGGGAITASSTTSSSASAQHRPTTFSPTLARLLTAPERERSVAAPASHLAASAAASHFRPPVSRVSISDLLTTSKKTRNEITITPVSSHSSHPKSKDGVVLLEDDPEETDSTDRLVIDESGGAADQKGDEGGGAGGDEAVPECQGCQQRAAQFVCAGCGNQWYCSRECQVTAWEEHSEMCSG</sequence>
<dbReference type="OrthoDB" id="432970at2759"/>
<feature type="region of interest" description="Disordered" evidence="5">
    <location>
        <begin position="32"/>
        <end position="136"/>
    </location>
</feature>
<evidence type="ECO:0000256" key="2">
    <source>
        <dbReference type="ARBA" id="ARBA00022771"/>
    </source>
</evidence>
<keyword evidence="3" id="KW-0862">Zinc</keyword>
<evidence type="ECO:0000256" key="4">
    <source>
        <dbReference type="PROSITE-ProRule" id="PRU00134"/>
    </source>
</evidence>
<evidence type="ECO:0000256" key="1">
    <source>
        <dbReference type="ARBA" id="ARBA00022723"/>
    </source>
</evidence>
<protein>
    <recommendedName>
        <fullName evidence="6">MYND-type domain-containing protein</fullName>
    </recommendedName>
</protein>
<name>A0A482XR09_LAOST</name>
<dbReference type="InParanoid" id="A0A482XR09"/>
<comment type="caution">
    <text evidence="7">The sequence shown here is derived from an EMBL/GenBank/DDBJ whole genome shotgun (WGS) entry which is preliminary data.</text>
</comment>
<dbReference type="GO" id="GO:0008270">
    <property type="term" value="F:zinc ion binding"/>
    <property type="evidence" value="ECO:0007669"/>
    <property type="project" value="UniProtKB-KW"/>
</dbReference>
<gene>
    <name evidence="7" type="ORF">LSTR_LSTR009147</name>
</gene>
<reference evidence="7 8" key="1">
    <citation type="journal article" date="2017" name="Gigascience">
        <title>Genome sequence of the small brown planthopper, Laodelphax striatellus.</title>
        <authorList>
            <person name="Zhu J."/>
            <person name="Jiang F."/>
            <person name="Wang X."/>
            <person name="Yang P."/>
            <person name="Bao Y."/>
            <person name="Zhao W."/>
            <person name="Wang W."/>
            <person name="Lu H."/>
            <person name="Wang Q."/>
            <person name="Cui N."/>
            <person name="Li J."/>
            <person name="Chen X."/>
            <person name="Luo L."/>
            <person name="Yu J."/>
            <person name="Kang L."/>
            <person name="Cui F."/>
        </authorList>
    </citation>
    <scope>NUCLEOTIDE SEQUENCE [LARGE SCALE GENOMIC DNA]</scope>
    <source>
        <strain evidence="7">Lst14</strain>
    </source>
</reference>
<dbReference type="Pfam" id="PF01753">
    <property type="entry name" value="zf-MYND"/>
    <property type="match status" value="1"/>
</dbReference>
<dbReference type="InterPro" id="IPR002893">
    <property type="entry name" value="Znf_MYND"/>
</dbReference>
<proteinExistence type="predicted"/>
<dbReference type="EMBL" id="QKKF02002274">
    <property type="protein sequence ID" value="RZF48463.1"/>
    <property type="molecule type" value="Genomic_DNA"/>
</dbReference>
<dbReference type="InterPro" id="IPR024119">
    <property type="entry name" value="TF_DEAF-1"/>
</dbReference>
<evidence type="ECO:0000259" key="6">
    <source>
        <dbReference type="PROSITE" id="PS50865"/>
    </source>
</evidence>
<dbReference type="GO" id="GO:0005634">
    <property type="term" value="C:nucleus"/>
    <property type="evidence" value="ECO:0007669"/>
    <property type="project" value="TreeGrafter"/>
</dbReference>
<feature type="region of interest" description="Disordered" evidence="5">
    <location>
        <begin position="196"/>
        <end position="231"/>
    </location>
</feature>
<dbReference type="FunFam" id="6.10.140.2220:FF:000022">
    <property type="entry name" value="Leucine-rich repeat-containing protein"/>
    <property type="match status" value="1"/>
</dbReference>
<feature type="compositionally biased region" description="Pro residues" evidence="5">
    <location>
        <begin position="47"/>
        <end position="56"/>
    </location>
</feature>
<dbReference type="PROSITE" id="PS01360">
    <property type="entry name" value="ZF_MYND_1"/>
    <property type="match status" value="1"/>
</dbReference>
<feature type="compositionally biased region" description="Low complexity" evidence="5">
    <location>
        <begin position="96"/>
        <end position="108"/>
    </location>
</feature>